<keyword evidence="2" id="KW-0732">Signal</keyword>
<dbReference type="Proteomes" id="UP000231878">
    <property type="component" value="Unassembled WGS sequence"/>
</dbReference>
<dbReference type="EMBL" id="PHRB01000080">
    <property type="protein sequence ID" value="PJO61511.1"/>
    <property type="molecule type" value="Genomic_DNA"/>
</dbReference>
<sequence length="301" mass="32343">MKKYALALWFMLVSSMSAMAGAIIPSGATLVAGQYAISNNGNFAFGVDAASGKLYFHYRFPTQAWGASAMSQMYGTQPEGALYVGKGDRLVMQTDGRLVFYSGNDVVWSNWYYGPAPIPGSYAVVEDFGVVAIYPPQGGYPTFTWPFASVTPNSGALATVVGYPFGVNFPVLNGRQWLQIFNNVTYYLWNKSFAADSVAMQTDGNLVVYNKGQPVWSTGTSGNPGAYMLVTPVGFVLGKQYGGILANVPYPVSVDQSSRASGPNDPKPTPAAPPPPSLNLPINASWKCYYVKDWLACYAPG</sequence>
<protein>
    <submittedName>
        <fullName evidence="3">D-mannose binding lectin family protein</fullName>
    </submittedName>
    <submittedName>
        <fullName evidence="4">Outer membrane protein</fullName>
    </submittedName>
</protein>
<dbReference type="RefSeq" id="WP_004524896.1">
    <property type="nucleotide sequence ID" value="NZ_AP028074.1"/>
</dbReference>
<dbReference type="AlphaFoldDB" id="A0A069BHV8"/>
<dbReference type="Proteomes" id="UP000030475">
    <property type="component" value="Unassembled WGS sequence"/>
</dbReference>
<dbReference type="EMBL" id="JQIM01000008">
    <property type="protein sequence ID" value="KGX15910.1"/>
    <property type="molecule type" value="Genomic_DNA"/>
</dbReference>
<comment type="caution">
    <text evidence="3">The sequence shown here is derived from an EMBL/GenBank/DDBJ whole genome shotgun (WGS) entry which is preliminary data.</text>
</comment>
<feature type="region of interest" description="Disordered" evidence="1">
    <location>
        <begin position="256"/>
        <end position="276"/>
    </location>
</feature>
<dbReference type="InterPro" id="IPR036426">
    <property type="entry name" value="Bulb-type_lectin_dom_sf"/>
</dbReference>
<name>A0A069BHV8_BURPE</name>
<dbReference type="OrthoDB" id="8592010at2"/>
<evidence type="ECO:0000256" key="1">
    <source>
        <dbReference type="SAM" id="MobiDB-lite"/>
    </source>
</evidence>
<evidence type="ECO:0000313" key="3">
    <source>
        <dbReference type="EMBL" id="KGX15910.1"/>
    </source>
</evidence>
<organism evidence="3 5">
    <name type="scientific">Burkholderia pseudomallei</name>
    <name type="common">Pseudomonas pseudomallei</name>
    <dbReference type="NCBI Taxonomy" id="28450"/>
    <lineage>
        <taxon>Bacteria</taxon>
        <taxon>Pseudomonadati</taxon>
        <taxon>Pseudomonadota</taxon>
        <taxon>Betaproteobacteria</taxon>
        <taxon>Burkholderiales</taxon>
        <taxon>Burkholderiaceae</taxon>
        <taxon>Burkholderia</taxon>
        <taxon>pseudomallei group</taxon>
    </lineage>
</organism>
<reference evidence="3 5" key="1">
    <citation type="submission" date="2014-08" db="EMBL/GenBank/DDBJ databases">
        <authorList>
            <person name="Bunnell A."/>
            <person name="Chain P.S."/>
            <person name="Chertkov O."/>
            <person name="Currie B.J."/>
            <person name="Daligault H.E."/>
            <person name="Davenport K.W."/>
            <person name="Davis C."/>
            <person name="Gleasner C.D."/>
            <person name="Johnson S.L."/>
            <person name="Kaestli M."/>
            <person name="Koren S."/>
            <person name="Kunde Y.A."/>
            <person name="Mayo M."/>
            <person name="McMurry K.K."/>
            <person name="Price E.P."/>
            <person name="Reitenga K.G."/>
            <person name="Robison R."/>
            <person name="Rosovitz M.J."/>
            <person name="Sarovich D.S."/>
            <person name="Teshima H."/>
        </authorList>
    </citation>
    <scope>NUCLEOTIDE SEQUENCE [LARGE SCALE GENOMIC DNA]</scope>
    <source>
        <strain evidence="3 5">MSHR44</strain>
    </source>
</reference>
<evidence type="ECO:0000313" key="5">
    <source>
        <dbReference type="Proteomes" id="UP000030475"/>
    </source>
</evidence>
<evidence type="ECO:0000256" key="2">
    <source>
        <dbReference type="SAM" id="SignalP"/>
    </source>
</evidence>
<dbReference type="SUPFAM" id="SSF51110">
    <property type="entry name" value="alpha-D-mannose-specific plant lectins"/>
    <property type="match status" value="2"/>
</dbReference>
<dbReference type="Gene3D" id="2.90.10.10">
    <property type="entry name" value="Bulb-type lectin domain"/>
    <property type="match status" value="2"/>
</dbReference>
<gene>
    <name evidence="4" type="ORF">CWD88_36060</name>
    <name evidence="3" type="ORF">Y036_5509</name>
</gene>
<feature type="compositionally biased region" description="Pro residues" evidence="1">
    <location>
        <begin position="265"/>
        <end position="276"/>
    </location>
</feature>
<dbReference type="eggNOG" id="COG1404">
    <property type="taxonomic scope" value="Bacteria"/>
</dbReference>
<feature type="chain" id="PRO_5014215728" evidence="2">
    <location>
        <begin position="21"/>
        <end position="301"/>
    </location>
</feature>
<proteinExistence type="predicted"/>
<evidence type="ECO:0000313" key="4">
    <source>
        <dbReference type="EMBL" id="PJO61511.1"/>
    </source>
</evidence>
<reference evidence="4 6" key="2">
    <citation type="submission" date="2017-11" db="EMBL/GenBank/DDBJ databases">
        <title>Molecular characterization of Burkholderia pseudomallei and closely related isolates from Vietnam.</title>
        <authorList>
            <person name="Ustinov D.V."/>
            <person name="Antonov A.S."/>
            <person name="Avdusheva E.F."/>
            <person name="Shpak I.M."/>
            <person name="Zakharova I.B."/>
            <person name="Thi L.A."/>
            <person name="Teteryatnikova N."/>
            <person name="Lopasteyskaya Y.A."/>
            <person name="Kuzyutina J.A."/>
            <person name="Ngo T.N."/>
            <person name="Victorov D.V."/>
        </authorList>
    </citation>
    <scope>NUCLEOTIDE SEQUENCE [LARGE SCALE GENOMIC DNA]</scope>
    <source>
        <strain evidence="4 6">V1512</strain>
    </source>
</reference>
<dbReference type="KEGG" id="but:X994_5061"/>
<accession>A0A069BHV8</accession>
<feature type="signal peptide" evidence="2">
    <location>
        <begin position="1"/>
        <end position="20"/>
    </location>
</feature>
<dbReference type="OMA" id="WPFASIT"/>
<evidence type="ECO:0000313" key="6">
    <source>
        <dbReference type="Proteomes" id="UP000231878"/>
    </source>
</evidence>